<evidence type="ECO:0000256" key="1">
    <source>
        <dbReference type="ARBA" id="ARBA00001974"/>
    </source>
</evidence>
<name>A0ABP8GDY9_9BURK</name>
<sequence>MTIKTDVLVVGGGNAALCAALAARAQGVSVTVLERAPEDERGGNSRFTEGSMRFAFNGLDDLLEVVPDLTEDERQNTDFGSYPEDEFFDDLYRVTDYRSDPDLAEVLVRRSFDTVCWLRSLGLRYVPKYGKQAYKVGGKFKFSGGVIVEVVGGGAGLVDSLYKLAADRGIDVRYDARALSLIADDGGVHGVRARIGGKTQDVQAGAVVLACGGFEANAEWRARYLGPGWDLAKVRGSRFNTGDGLRMAIDAGALPFGNWSGCHVVAGDLNAPNYGDLKFGDAFQKHSYPFGVLINAEGRRYFDEGSDFRMYTYVECGLALARQPKQLAYQVFDNKVLHLLRDEYRLRSVTKVRADTLEELARKLEGVNGDQFLATIREYNAAVQAGTPFDPNSKDGRRTVGLAVNKSNWANTIDEGPFEAYPVTAGITFTFGGLKVNPRAEVQDVDSRVIPGLYTAGEMVGGLFYSNYPGGSGLISGAVFGRVAGTSAAEFVQGR</sequence>
<comment type="cofactor">
    <cofactor evidence="1">
        <name>FAD</name>
        <dbReference type="ChEBI" id="CHEBI:57692"/>
    </cofactor>
</comment>
<dbReference type="NCBIfam" id="NF006130">
    <property type="entry name" value="PRK08274.1"/>
    <property type="match status" value="1"/>
</dbReference>
<evidence type="ECO:0000256" key="2">
    <source>
        <dbReference type="ARBA" id="ARBA00022630"/>
    </source>
</evidence>
<dbReference type="SUPFAM" id="SSF51905">
    <property type="entry name" value="FAD/NAD(P)-binding domain"/>
    <property type="match status" value="1"/>
</dbReference>
<dbReference type="InterPro" id="IPR003953">
    <property type="entry name" value="FAD-dep_OxRdtase_2_FAD-bd"/>
</dbReference>
<evidence type="ECO:0000313" key="6">
    <source>
        <dbReference type="EMBL" id="GAA4322480.1"/>
    </source>
</evidence>
<dbReference type="PANTHER" id="PTHR43400:SF7">
    <property type="entry name" value="FAD-DEPENDENT OXIDOREDUCTASE 2 FAD BINDING DOMAIN-CONTAINING PROTEIN"/>
    <property type="match status" value="1"/>
</dbReference>
<dbReference type="Pfam" id="PF00890">
    <property type="entry name" value="FAD_binding_2"/>
    <property type="match status" value="1"/>
</dbReference>
<reference evidence="7" key="1">
    <citation type="journal article" date="2019" name="Int. J. Syst. Evol. Microbiol.">
        <title>The Global Catalogue of Microorganisms (GCM) 10K type strain sequencing project: providing services to taxonomists for standard genome sequencing and annotation.</title>
        <authorList>
            <consortium name="The Broad Institute Genomics Platform"/>
            <consortium name="The Broad Institute Genome Sequencing Center for Infectious Disease"/>
            <person name="Wu L."/>
            <person name="Ma J."/>
        </authorList>
    </citation>
    <scope>NUCLEOTIDE SEQUENCE [LARGE SCALE GENOMIC DNA]</scope>
    <source>
        <strain evidence="7">JCM 17666</strain>
    </source>
</reference>
<dbReference type="Gene3D" id="3.50.50.60">
    <property type="entry name" value="FAD/NAD(P)-binding domain"/>
    <property type="match status" value="1"/>
</dbReference>
<dbReference type="RefSeq" id="WP_345245501.1">
    <property type="nucleotide sequence ID" value="NZ_BAABFO010000001.1"/>
</dbReference>
<dbReference type="PANTHER" id="PTHR43400">
    <property type="entry name" value="FUMARATE REDUCTASE"/>
    <property type="match status" value="1"/>
</dbReference>
<comment type="caution">
    <text evidence="6">The sequence shown here is derived from an EMBL/GenBank/DDBJ whole genome shotgun (WGS) entry which is preliminary data.</text>
</comment>
<protein>
    <submittedName>
        <fullName evidence="6">FAD-dependent tricarballylate dehydrogenase TcuA</fullName>
    </submittedName>
</protein>
<keyword evidence="2" id="KW-0285">Flavoprotein</keyword>
<gene>
    <name evidence="6" type="primary">tcuA_1</name>
    <name evidence="6" type="ORF">GCM10023144_02480</name>
</gene>
<organism evidence="6 7">
    <name type="scientific">Pigmentiphaga soli</name>
    <dbReference type="NCBI Taxonomy" id="1007095"/>
    <lineage>
        <taxon>Bacteria</taxon>
        <taxon>Pseudomonadati</taxon>
        <taxon>Pseudomonadota</taxon>
        <taxon>Betaproteobacteria</taxon>
        <taxon>Burkholderiales</taxon>
        <taxon>Alcaligenaceae</taxon>
        <taxon>Pigmentiphaga</taxon>
    </lineage>
</organism>
<evidence type="ECO:0000259" key="5">
    <source>
        <dbReference type="Pfam" id="PF00890"/>
    </source>
</evidence>
<accession>A0ABP8GDY9</accession>
<evidence type="ECO:0000313" key="7">
    <source>
        <dbReference type="Proteomes" id="UP001501671"/>
    </source>
</evidence>
<dbReference type="InterPro" id="IPR036188">
    <property type="entry name" value="FAD/NAD-bd_sf"/>
</dbReference>
<dbReference type="SUPFAM" id="SSF56425">
    <property type="entry name" value="Succinate dehydrogenase/fumarate reductase flavoprotein, catalytic domain"/>
    <property type="match status" value="1"/>
</dbReference>
<evidence type="ECO:0000256" key="4">
    <source>
        <dbReference type="ARBA" id="ARBA00023002"/>
    </source>
</evidence>
<dbReference type="InterPro" id="IPR027477">
    <property type="entry name" value="Succ_DH/fumarate_Rdtase_cat_sf"/>
</dbReference>
<dbReference type="PRINTS" id="PR00411">
    <property type="entry name" value="PNDRDTASEI"/>
</dbReference>
<evidence type="ECO:0000256" key="3">
    <source>
        <dbReference type="ARBA" id="ARBA00022827"/>
    </source>
</evidence>
<keyword evidence="7" id="KW-1185">Reference proteome</keyword>
<dbReference type="Gene3D" id="3.90.700.10">
    <property type="entry name" value="Succinate dehydrogenase/fumarate reductase flavoprotein, catalytic domain"/>
    <property type="match status" value="1"/>
</dbReference>
<proteinExistence type="predicted"/>
<feature type="domain" description="FAD-dependent oxidoreductase 2 FAD-binding" evidence="5">
    <location>
        <begin position="6"/>
        <end position="472"/>
    </location>
</feature>
<keyword evidence="4" id="KW-0560">Oxidoreductase</keyword>
<dbReference type="EMBL" id="BAABFO010000001">
    <property type="protein sequence ID" value="GAA4322480.1"/>
    <property type="molecule type" value="Genomic_DNA"/>
</dbReference>
<dbReference type="InterPro" id="IPR050315">
    <property type="entry name" value="FAD-oxidoreductase_2"/>
</dbReference>
<keyword evidence="3" id="KW-0274">FAD</keyword>
<dbReference type="Proteomes" id="UP001501671">
    <property type="component" value="Unassembled WGS sequence"/>
</dbReference>